<dbReference type="GeneID" id="184152"/>
<evidence type="ECO:0000313" key="4">
    <source>
        <dbReference type="WormBase" id="F07G6.5"/>
    </source>
</evidence>
<dbReference type="AGR" id="WB:WBGene00017224"/>
<dbReference type="STRING" id="6239.F07G6.5.1"/>
<dbReference type="HOGENOM" id="CLU_2981080_0_0_1"/>
<dbReference type="InParanoid" id="Q19167"/>
<proteinExistence type="predicted"/>
<dbReference type="RefSeq" id="NP_508313.1">
    <property type="nucleotide sequence ID" value="NM_075912.1"/>
</dbReference>
<sequence length="58" mass="6342">MPSSSNTSKKVAQGNKIQKTKPTMSLPVRPHNPALQQRGSAQEFQEPAKNSSQHQVSN</sequence>
<evidence type="ECO:0000256" key="1">
    <source>
        <dbReference type="SAM" id="MobiDB-lite"/>
    </source>
</evidence>
<feature type="region of interest" description="Disordered" evidence="1">
    <location>
        <begin position="1"/>
        <end position="58"/>
    </location>
</feature>
<dbReference type="AlphaFoldDB" id="Q19167"/>
<evidence type="ECO:0000313" key="3">
    <source>
        <dbReference type="Proteomes" id="UP000001940"/>
    </source>
</evidence>
<feature type="compositionally biased region" description="Polar residues" evidence="1">
    <location>
        <begin position="34"/>
        <end position="58"/>
    </location>
</feature>
<accession>Q19167</accession>
<gene>
    <name evidence="2" type="ORF">CELE_F07G6.5</name>
    <name evidence="2 4" type="ORF">F07G6.5</name>
</gene>
<dbReference type="KEGG" id="cel:CELE_F07G6.5"/>
<dbReference type="UCSC" id="F07G6.5">
    <property type="organism name" value="c. elegans"/>
</dbReference>
<dbReference type="Proteomes" id="UP000001940">
    <property type="component" value="Chromosome X"/>
</dbReference>
<evidence type="ECO:0000313" key="2">
    <source>
        <dbReference type="EMBL" id="CCD66888.1"/>
    </source>
</evidence>
<protein>
    <submittedName>
        <fullName evidence="2">Small muscular protein</fullName>
    </submittedName>
</protein>
<keyword evidence="3" id="KW-1185">Reference proteome</keyword>
<dbReference type="EMBL" id="BX284606">
    <property type="protein sequence ID" value="CCD66888.1"/>
    <property type="molecule type" value="Genomic_DNA"/>
</dbReference>
<feature type="compositionally biased region" description="Polar residues" evidence="1">
    <location>
        <begin position="1"/>
        <end position="23"/>
    </location>
</feature>
<dbReference type="PaxDb" id="6239-F07G6.5"/>
<dbReference type="PIR" id="E89468">
    <property type="entry name" value="E89468"/>
</dbReference>
<name>Q19167_CAEEL</name>
<dbReference type="CTD" id="184152"/>
<organism evidence="2 3">
    <name type="scientific">Caenorhabditis elegans</name>
    <dbReference type="NCBI Taxonomy" id="6239"/>
    <lineage>
        <taxon>Eukaryota</taxon>
        <taxon>Metazoa</taxon>
        <taxon>Ecdysozoa</taxon>
        <taxon>Nematoda</taxon>
        <taxon>Chromadorea</taxon>
        <taxon>Rhabditida</taxon>
        <taxon>Rhabditina</taxon>
        <taxon>Rhabditomorpha</taxon>
        <taxon>Rhabditoidea</taxon>
        <taxon>Rhabditidae</taxon>
        <taxon>Peloderinae</taxon>
        <taxon>Caenorhabditis</taxon>
    </lineage>
</organism>
<dbReference type="WormBase" id="F07G6.5">
    <property type="protein sequence ID" value="CE07038"/>
    <property type="gene ID" value="WBGene00017224"/>
</dbReference>
<reference evidence="2 3" key="1">
    <citation type="journal article" date="1998" name="Science">
        <title>Genome sequence of the nematode C. elegans: a platform for investigating biology.</title>
        <authorList>
            <consortium name="The C. elegans sequencing consortium"/>
            <person name="Sulson J.E."/>
            <person name="Waterston R."/>
        </authorList>
    </citation>
    <scope>NUCLEOTIDE SEQUENCE [LARGE SCALE GENOMIC DNA]</scope>
    <source>
        <strain evidence="2 3">Bristol N2</strain>
    </source>
</reference>
<dbReference type="Bgee" id="WBGene00017224">
    <property type="expression patterns" value="Expressed in pharyngeal muscle cell (C elegans) and 2 other cell types or tissues"/>
</dbReference>